<feature type="compositionally biased region" description="Basic and acidic residues" evidence="1">
    <location>
        <begin position="175"/>
        <end position="191"/>
    </location>
</feature>
<reference evidence="3" key="1">
    <citation type="journal article" date="2019" name="Int. J. Syst. Evol. Microbiol.">
        <title>The Global Catalogue of Microorganisms (GCM) 10K type strain sequencing project: providing services to taxonomists for standard genome sequencing and annotation.</title>
        <authorList>
            <consortium name="The Broad Institute Genomics Platform"/>
            <consortium name="The Broad Institute Genome Sequencing Center for Infectious Disease"/>
            <person name="Wu L."/>
            <person name="Ma J."/>
        </authorList>
    </citation>
    <scope>NUCLEOTIDE SEQUENCE [LARGE SCALE GENOMIC DNA]</scope>
    <source>
        <strain evidence="3">KCTC 32998</strain>
    </source>
</reference>
<gene>
    <name evidence="2" type="primary">pilN</name>
    <name evidence="2" type="ORF">GCM10009038_18960</name>
</gene>
<dbReference type="InterPro" id="IPR052534">
    <property type="entry name" value="Extracell_DNA_Util/SecSys_Comp"/>
</dbReference>
<dbReference type="InterPro" id="IPR007813">
    <property type="entry name" value="PilN"/>
</dbReference>
<evidence type="ECO:0000313" key="3">
    <source>
        <dbReference type="Proteomes" id="UP000646745"/>
    </source>
</evidence>
<comment type="caution">
    <text evidence="2">The sequence shown here is derived from an EMBL/GenBank/DDBJ whole genome shotgun (WGS) entry which is preliminary data.</text>
</comment>
<dbReference type="PANTHER" id="PTHR40278:SF2">
    <property type="entry name" value="TYPE IV PILUS INNER MEMBRANE COMPONENT PILN"/>
    <property type="match status" value="1"/>
</dbReference>
<name>A0ABQ3E5S7_9GAMM</name>
<dbReference type="PANTHER" id="PTHR40278">
    <property type="entry name" value="DNA UTILIZATION PROTEIN HOFN"/>
    <property type="match status" value="1"/>
</dbReference>
<evidence type="ECO:0000256" key="1">
    <source>
        <dbReference type="SAM" id="MobiDB-lite"/>
    </source>
</evidence>
<evidence type="ECO:0000313" key="2">
    <source>
        <dbReference type="EMBL" id="GHB20427.1"/>
    </source>
</evidence>
<keyword evidence="3" id="KW-1185">Reference proteome</keyword>
<sequence length="191" mass="21675">MSRTIEINLLPWREKRRQQRTRRLKQTLLGMLLLGMLIGWGMAQFEQSRVRAQQARLAMIDRNTQALTHDIEAVRDYRKLRERMLAQIELIGTLQASRPLTVEVFDQLSASLVDGVHYTEMDRQGDRLELSGVASSNRQVSSQMRALEDSAVFGTPLLSDVQTGEGPSAPKRFHMSVDERLPDARSPETGS</sequence>
<feature type="region of interest" description="Disordered" evidence="1">
    <location>
        <begin position="159"/>
        <end position="191"/>
    </location>
</feature>
<dbReference type="Proteomes" id="UP000646745">
    <property type="component" value="Unassembled WGS sequence"/>
</dbReference>
<protein>
    <submittedName>
        <fullName evidence="2">Pilus assembly protein PilN</fullName>
    </submittedName>
</protein>
<dbReference type="Pfam" id="PF05137">
    <property type="entry name" value="PilN"/>
    <property type="match status" value="1"/>
</dbReference>
<dbReference type="EMBL" id="BMZI01000004">
    <property type="protein sequence ID" value="GHB20427.1"/>
    <property type="molecule type" value="Genomic_DNA"/>
</dbReference>
<proteinExistence type="predicted"/>
<dbReference type="RefSeq" id="WP_189444447.1">
    <property type="nucleotide sequence ID" value="NZ_BMZI01000004.1"/>
</dbReference>
<accession>A0ABQ3E5S7</accession>
<organism evidence="2 3">
    <name type="scientific">Salinicola rhizosphaerae</name>
    <dbReference type="NCBI Taxonomy" id="1443141"/>
    <lineage>
        <taxon>Bacteria</taxon>
        <taxon>Pseudomonadati</taxon>
        <taxon>Pseudomonadota</taxon>
        <taxon>Gammaproteobacteria</taxon>
        <taxon>Oceanospirillales</taxon>
        <taxon>Halomonadaceae</taxon>
        <taxon>Salinicola</taxon>
    </lineage>
</organism>